<dbReference type="NCBIfam" id="TIGR01167">
    <property type="entry name" value="LPXTG_anchor"/>
    <property type="match status" value="1"/>
</dbReference>
<sequence length="78" mass="9034">MHWLKLVEILLLLAGIVLVAVGVLAYGRRRKDWLALPRILFNRARDLTLKEYQWLRFGGILLFAGVVVRILNLTFYPA</sequence>
<dbReference type="EMBL" id="PXYH01000001">
    <property type="protein sequence ID" value="PSJ48327.1"/>
    <property type="molecule type" value="Genomic_DNA"/>
</dbReference>
<dbReference type="RefSeq" id="WP_106451780.1">
    <property type="nucleotide sequence ID" value="NZ_PXYH01000001.1"/>
</dbReference>
<evidence type="ECO:0000313" key="3">
    <source>
        <dbReference type="Proteomes" id="UP000242181"/>
    </source>
</evidence>
<dbReference type="Proteomes" id="UP000242181">
    <property type="component" value="Unassembled WGS sequence"/>
</dbReference>
<feature type="transmembrane region" description="Helical" evidence="1">
    <location>
        <begin position="54"/>
        <end position="76"/>
    </location>
</feature>
<keyword evidence="3" id="KW-1185">Reference proteome</keyword>
<gene>
    <name evidence="2" type="ORF">C7I36_00450</name>
</gene>
<feature type="transmembrane region" description="Helical" evidence="1">
    <location>
        <begin position="6"/>
        <end position="26"/>
    </location>
</feature>
<reference evidence="2 3" key="1">
    <citation type="submission" date="2018-03" db="EMBL/GenBank/DDBJ databases">
        <title>The draft genome of Zobellella taiwanensis JCM 13381.</title>
        <authorList>
            <person name="Liu L."/>
            <person name="Li L."/>
            <person name="Wang T."/>
            <person name="Zhang X."/>
            <person name="Liang L."/>
        </authorList>
    </citation>
    <scope>NUCLEOTIDE SEQUENCE [LARGE SCALE GENOMIC DNA]</scope>
    <source>
        <strain evidence="2 3">JCM 13381</strain>
    </source>
</reference>
<comment type="caution">
    <text evidence="2">The sequence shown here is derived from an EMBL/GenBank/DDBJ whole genome shotgun (WGS) entry which is preliminary data.</text>
</comment>
<evidence type="ECO:0000313" key="2">
    <source>
        <dbReference type="EMBL" id="PSJ48327.1"/>
    </source>
</evidence>
<accession>A0A2P7RDN0</accession>
<protein>
    <submittedName>
        <fullName evidence="2">Uncharacterized protein</fullName>
    </submittedName>
</protein>
<organism evidence="2 3">
    <name type="scientific">Zobellella taiwanensis</name>
    <dbReference type="NCBI Taxonomy" id="347535"/>
    <lineage>
        <taxon>Bacteria</taxon>
        <taxon>Pseudomonadati</taxon>
        <taxon>Pseudomonadota</taxon>
        <taxon>Gammaproteobacteria</taxon>
        <taxon>Aeromonadales</taxon>
        <taxon>Aeromonadaceae</taxon>
        <taxon>Zobellella</taxon>
    </lineage>
</organism>
<proteinExistence type="predicted"/>
<evidence type="ECO:0000256" key="1">
    <source>
        <dbReference type="SAM" id="Phobius"/>
    </source>
</evidence>
<dbReference type="OrthoDB" id="5600913at2"/>
<keyword evidence="1" id="KW-0812">Transmembrane</keyword>
<name>A0A2P7RDN0_9GAMM</name>
<keyword evidence="1" id="KW-1133">Transmembrane helix</keyword>
<keyword evidence="1" id="KW-0472">Membrane</keyword>
<dbReference type="AlphaFoldDB" id="A0A2P7RDN0"/>